<dbReference type="InterPro" id="IPR036938">
    <property type="entry name" value="PAP2/HPO_sf"/>
</dbReference>
<keyword evidence="1" id="KW-1133">Transmembrane helix</keyword>
<sequence length="71" mass="8039">SIHTSIVFTTAFILSVYHPKKWWLFLGVSLLTGVSRIIVGVNYLNDVLIGAGIGFTIGLFIIRYRKRICRI</sequence>
<accession>X1P3I6</accession>
<keyword evidence="1" id="KW-0812">Transmembrane</keyword>
<reference evidence="3" key="1">
    <citation type="journal article" date="2014" name="Front. Microbiol.">
        <title>High frequency of phylogenetically diverse reductive dehalogenase-homologous genes in deep subseafloor sedimentary metagenomes.</title>
        <authorList>
            <person name="Kawai M."/>
            <person name="Futagami T."/>
            <person name="Toyoda A."/>
            <person name="Takaki Y."/>
            <person name="Nishi S."/>
            <person name="Hori S."/>
            <person name="Arai W."/>
            <person name="Tsubouchi T."/>
            <person name="Morono Y."/>
            <person name="Uchiyama I."/>
            <person name="Ito T."/>
            <person name="Fujiyama A."/>
            <person name="Inagaki F."/>
            <person name="Takami H."/>
        </authorList>
    </citation>
    <scope>NUCLEOTIDE SEQUENCE</scope>
    <source>
        <strain evidence="3">Expedition CK06-06</strain>
    </source>
</reference>
<dbReference type="SUPFAM" id="SSF48317">
    <property type="entry name" value="Acid phosphatase/Vanadium-dependent haloperoxidase"/>
    <property type="match status" value="1"/>
</dbReference>
<comment type="caution">
    <text evidence="3">The sequence shown here is derived from an EMBL/GenBank/DDBJ whole genome shotgun (WGS) entry which is preliminary data.</text>
</comment>
<proteinExistence type="predicted"/>
<feature type="domain" description="Phosphatidic acid phosphatase type 2/haloperoxidase" evidence="2">
    <location>
        <begin position="1"/>
        <end position="67"/>
    </location>
</feature>
<dbReference type="Pfam" id="PF01569">
    <property type="entry name" value="PAP2"/>
    <property type="match status" value="1"/>
</dbReference>
<evidence type="ECO:0000313" key="3">
    <source>
        <dbReference type="EMBL" id="GAI50433.1"/>
    </source>
</evidence>
<feature type="non-terminal residue" evidence="3">
    <location>
        <position position="1"/>
    </location>
</feature>
<organism evidence="3">
    <name type="scientific">marine sediment metagenome</name>
    <dbReference type="NCBI Taxonomy" id="412755"/>
    <lineage>
        <taxon>unclassified sequences</taxon>
        <taxon>metagenomes</taxon>
        <taxon>ecological metagenomes</taxon>
    </lineage>
</organism>
<feature type="transmembrane region" description="Helical" evidence="1">
    <location>
        <begin position="22"/>
        <end position="41"/>
    </location>
</feature>
<dbReference type="InterPro" id="IPR000326">
    <property type="entry name" value="PAP2/HPO"/>
</dbReference>
<dbReference type="EMBL" id="BARV01041403">
    <property type="protein sequence ID" value="GAI50433.1"/>
    <property type="molecule type" value="Genomic_DNA"/>
</dbReference>
<protein>
    <recommendedName>
        <fullName evidence="2">Phosphatidic acid phosphatase type 2/haloperoxidase domain-containing protein</fullName>
    </recommendedName>
</protein>
<name>X1P3I6_9ZZZZ</name>
<evidence type="ECO:0000256" key="1">
    <source>
        <dbReference type="SAM" id="Phobius"/>
    </source>
</evidence>
<feature type="transmembrane region" description="Helical" evidence="1">
    <location>
        <begin position="47"/>
        <end position="64"/>
    </location>
</feature>
<dbReference type="Gene3D" id="1.20.144.10">
    <property type="entry name" value="Phosphatidic acid phosphatase type 2/haloperoxidase"/>
    <property type="match status" value="1"/>
</dbReference>
<dbReference type="AlphaFoldDB" id="X1P3I6"/>
<gene>
    <name evidence="3" type="ORF">S06H3_62690</name>
</gene>
<evidence type="ECO:0000259" key="2">
    <source>
        <dbReference type="Pfam" id="PF01569"/>
    </source>
</evidence>
<keyword evidence="1" id="KW-0472">Membrane</keyword>